<keyword evidence="1" id="KW-0812">Transmembrane</keyword>
<dbReference type="EMBL" id="JADEWL010000006">
    <property type="protein sequence ID" value="MBE9211708.1"/>
    <property type="molecule type" value="Genomic_DNA"/>
</dbReference>
<dbReference type="RefSeq" id="WP_193916931.1">
    <property type="nucleotide sequence ID" value="NZ_JADEWL010000006.1"/>
</dbReference>
<organism evidence="2 3">
    <name type="scientific">Plectonema cf. radiosum LEGE 06105</name>
    <dbReference type="NCBI Taxonomy" id="945769"/>
    <lineage>
        <taxon>Bacteria</taxon>
        <taxon>Bacillati</taxon>
        <taxon>Cyanobacteriota</taxon>
        <taxon>Cyanophyceae</taxon>
        <taxon>Oscillatoriophycideae</taxon>
        <taxon>Oscillatoriales</taxon>
        <taxon>Microcoleaceae</taxon>
        <taxon>Plectonema</taxon>
    </lineage>
</organism>
<keyword evidence="1" id="KW-0472">Membrane</keyword>
<feature type="transmembrane region" description="Helical" evidence="1">
    <location>
        <begin position="85"/>
        <end position="107"/>
    </location>
</feature>
<evidence type="ECO:0000256" key="1">
    <source>
        <dbReference type="SAM" id="Phobius"/>
    </source>
</evidence>
<feature type="transmembrane region" description="Helical" evidence="1">
    <location>
        <begin position="37"/>
        <end position="56"/>
    </location>
</feature>
<feature type="transmembrane region" description="Helical" evidence="1">
    <location>
        <begin position="63"/>
        <end position="79"/>
    </location>
</feature>
<dbReference type="Pfam" id="PF17310">
    <property type="entry name" value="DUF5357"/>
    <property type="match status" value="1"/>
</dbReference>
<accession>A0A8J7EXP0</accession>
<comment type="caution">
    <text evidence="2">The sequence shown here is derived from an EMBL/GenBank/DDBJ whole genome shotgun (WGS) entry which is preliminary data.</text>
</comment>
<reference evidence="2" key="1">
    <citation type="submission" date="2020-10" db="EMBL/GenBank/DDBJ databases">
        <authorList>
            <person name="Castelo-Branco R."/>
            <person name="Eusebio N."/>
            <person name="Adriana R."/>
            <person name="Vieira A."/>
            <person name="Brugerolle De Fraissinette N."/>
            <person name="Rezende De Castro R."/>
            <person name="Schneider M.P."/>
            <person name="Vasconcelos V."/>
            <person name="Leao P.N."/>
        </authorList>
    </citation>
    <scope>NUCLEOTIDE SEQUENCE</scope>
    <source>
        <strain evidence="2">LEGE 06105</strain>
    </source>
</reference>
<dbReference type="InterPro" id="IPR020360">
    <property type="entry name" value="Uncharacterised_alr2393"/>
</dbReference>
<feature type="transmembrane region" description="Helical" evidence="1">
    <location>
        <begin position="156"/>
        <end position="175"/>
    </location>
</feature>
<keyword evidence="3" id="KW-1185">Reference proteome</keyword>
<sequence length="357" mass="40005">MGLVDDTLELIGLAAILDFFKDIFNRIKNFFIPPRAFSWQTLIYLSVFSWLMSSLADSPIQDIIAFFGWVFLIAGTSWYTTDKPLYIPGTIMPVGAVITGGIVSIFAFRQDDAVVARTIIFWPTISALITAIPEFFEGSGTDVKTQLPKLEDRESLIVLIGCSILLSCWLNVYVVTDRWISEYPSAKYPVSEKVDDKEITQRSDLLTFLEPGDKTPKNGVLILDKLQQAVETALRGKSWSNVELWLKNANQEVNKLGEAVIAIHLAEFEEKDLWSTQATVDNLDPKNPSSYILNLFSVWDGPSAVPDGYYLQKSCQIEPITEPVDTLSPQNEKITVAEIECLPQIRSGFGNPPQQQR</sequence>
<proteinExistence type="predicted"/>
<dbReference type="NCBIfam" id="NF037953">
    <property type="entry name" value="frad"/>
    <property type="match status" value="1"/>
</dbReference>
<keyword evidence="1" id="KW-1133">Transmembrane helix</keyword>
<dbReference type="AlphaFoldDB" id="A0A8J7EXP0"/>
<dbReference type="Proteomes" id="UP000620559">
    <property type="component" value="Unassembled WGS sequence"/>
</dbReference>
<feature type="transmembrane region" description="Helical" evidence="1">
    <location>
        <begin position="119"/>
        <end position="136"/>
    </location>
</feature>
<name>A0A8J7EXP0_9CYAN</name>
<protein>
    <submittedName>
        <fullName evidence="2">DUF5357 domain-containing protein</fullName>
    </submittedName>
</protein>
<evidence type="ECO:0000313" key="2">
    <source>
        <dbReference type="EMBL" id="MBE9211708.1"/>
    </source>
</evidence>
<evidence type="ECO:0000313" key="3">
    <source>
        <dbReference type="Proteomes" id="UP000620559"/>
    </source>
</evidence>
<gene>
    <name evidence="2" type="ORF">IQ247_03080</name>
</gene>